<comment type="subcellular location">
    <subcellularLocation>
        <location evidence="1">Membrane</location>
    </subcellularLocation>
</comment>
<evidence type="ECO:0000313" key="11">
    <source>
        <dbReference type="Proteomes" id="UP000189542"/>
    </source>
</evidence>
<dbReference type="Gene3D" id="3.30.160.190">
    <property type="entry name" value="atu1810 like domain"/>
    <property type="match status" value="1"/>
</dbReference>
<dbReference type="GO" id="GO:0022900">
    <property type="term" value="P:electron transport chain"/>
    <property type="evidence" value="ECO:0007669"/>
    <property type="project" value="InterPro"/>
</dbReference>
<sequence length="103" mass="12226">MMLARIYNKSKSSTQSGKKGRTGKWVLEFERQIAPYIEPLLGYTSSKDTLQQVKLFFLSLEEAEKYAKDHEIQYHVIPLHKESQKKLSYQNNFSYNRLEPWTH</sequence>
<keyword evidence="10" id="KW-1185">Reference proteome</keyword>
<accession>A0A0F4VJW3</accession>
<evidence type="ECO:0000313" key="10">
    <source>
        <dbReference type="Proteomes" id="UP000033731"/>
    </source>
</evidence>
<evidence type="ECO:0000256" key="1">
    <source>
        <dbReference type="ARBA" id="ARBA00004370"/>
    </source>
</evidence>
<dbReference type="Pfam" id="PF04800">
    <property type="entry name" value="NDUS4"/>
    <property type="match status" value="1"/>
</dbReference>
<keyword evidence="6" id="KW-0472">Membrane</keyword>
<name>A0A0F4VJW3_9HYPH</name>
<dbReference type="EMBL" id="LVWB01000003">
    <property type="protein sequence ID" value="ONI60232.1"/>
    <property type="molecule type" value="Genomic_DNA"/>
</dbReference>
<dbReference type="InterPro" id="IPR038532">
    <property type="entry name" value="NDUFS4-like_sf"/>
</dbReference>
<keyword evidence="5" id="KW-0249">Electron transport</keyword>
<dbReference type="GO" id="GO:0016020">
    <property type="term" value="C:membrane"/>
    <property type="evidence" value="ECO:0007669"/>
    <property type="project" value="UniProtKB-SubCell"/>
</dbReference>
<reference evidence="8 10" key="1">
    <citation type="journal article" date="2015" name="Phytopathology">
        <title>Genomes of Candidatus Liberibacter solanacearum haplotype A from New Zealand and the USA suggest significant genome plasticity in the species.</title>
        <authorList>
            <person name="Thompson S.M."/>
            <person name="Johnson C.P."/>
            <person name="Lu A.Y."/>
            <person name="Frampton R.A."/>
            <person name="Sullivan K.L."/>
            <person name="Fiers M.W."/>
            <person name="Crowhurst R.N."/>
            <person name="Pitman A.R."/>
            <person name="Scott I."/>
            <person name="Gudmestad N.C."/>
            <person name="Smith G.R."/>
        </authorList>
    </citation>
    <scope>NUCLEOTIDE SEQUENCE [LARGE SCALE GENOMIC DNA]</scope>
    <source>
        <strain evidence="8 10">LsoNZ1</strain>
    </source>
</reference>
<dbReference type="AlphaFoldDB" id="A0A0F4VJW3"/>
<dbReference type="PATRIC" id="fig|556287.9.peg.541"/>
<evidence type="ECO:0000256" key="2">
    <source>
        <dbReference type="ARBA" id="ARBA00022448"/>
    </source>
</evidence>
<reference evidence="9 11" key="2">
    <citation type="journal article" date="2017" name="PLoS ONE">
        <title>Genomic sequence of 'Candidatus Liberibacter solanacearum' haplotype C and its comparison with haplotype A and B genomes.</title>
        <authorList>
            <person name="Wang J."/>
            <person name="Haapalainen M."/>
            <person name="Schott T."/>
            <person name="Thompson S.M."/>
            <person name="Smith G.R."/>
            <person name="Nissinen A.I."/>
            <person name="Pirhonen M."/>
        </authorList>
    </citation>
    <scope>NUCLEOTIDE SEQUENCE [LARGE SCALE GENOMIC DNA]</scope>
    <source>
        <strain evidence="9 11">FIN111</strain>
    </source>
</reference>
<keyword evidence="3" id="KW-0679">Respiratory chain</keyword>
<evidence type="ECO:0000256" key="4">
    <source>
        <dbReference type="ARBA" id="ARBA00022946"/>
    </source>
</evidence>
<evidence type="ECO:0000256" key="3">
    <source>
        <dbReference type="ARBA" id="ARBA00022660"/>
    </source>
</evidence>
<evidence type="ECO:0000313" key="8">
    <source>
        <dbReference type="EMBL" id="KJZ81793.1"/>
    </source>
</evidence>
<gene>
    <name evidence="9" type="ORF">AYO25_00800</name>
    <name evidence="8" type="ORF">DJ66_0518</name>
</gene>
<protein>
    <submittedName>
        <fullName evidence="8 9">Oxidoreductase</fullName>
    </submittedName>
</protein>
<dbReference type="RefSeq" id="WP_080732115.1">
    <property type="nucleotide sequence ID" value="NZ_JNVH01000098.1"/>
</dbReference>
<keyword evidence="2" id="KW-0813">Transport</keyword>
<keyword evidence="4" id="KW-0809">Transit peptide</keyword>
<evidence type="ECO:0000256" key="6">
    <source>
        <dbReference type="ARBA" id="ARBA00023136"/>
    </source>
</evidence>
<proteinExistence type="predicted"/>
<dbReference type="Proteomes" id="UP000033731">
    <property type="component" value="Unassembled WGS sequence"/>
</dbReference>
<feature type="region of interest" description="Disordered" evidence="7">
    <location>
        <begin position="1"/>
        <end position="21"/>
    </location>
</feature>
<organism evidence="8 10">
    <name type="scientific">Candidatus Liberibacter solanacearum</name>
    <dbReference type="NCBI Taxonomy" id="556287"/>
    <lineage>
        <taxon>Bacteria</taxon>
        <taxon>Pseudomonadati</taxon>
        <taxon>Pseudomonadota</taxon>
        <taxon>Alphaproteobacteria</taxon>
        <taxon>Hyphomicrobiales</taxon>
        <taxon>Rhizobiaceae</taxon>
        <taxon>Liberibacter</taxon>
    </lineage>
</organism>
<dbReference type="Proteomes" id="UP000189542">
    <property type="component" value="Unassembled WGS sequence"/>
</dbReference>
<evidence type="ECO:0000256" key="5">
    <source>
        <dbReference type="ARBA" id="ARBA00022982"/>
    </source>
</evidence>
<dbReference type="EMBL" id="JMTK01000002">
    <property type="protein sequence ID" value="KJZ81793.1"/>
    <property type="molecule type" value="Genomic_DNA"/>
</dbReference>
<dbReference type="InterPro" id="IPR006885">
    <property type="entry name" value="NADH_UbQ_FeS_4_mit-like"/>
</dbReference>
<comment type="caution">
    <text evidence="8">The sequence shown here is derived from an EMBL/GenBank/DDBJ whole genome shotgun (WGS) entry which is preliminary data.</text>
</comment>
<keyword evidence="8" id="KW-0830">Ubiquinone</keyword>
<evidence type="ECO:0000256" key="7">
    <source>
        <dbReference type="SAM" id="MobiDB-lite"/>
    </source>
</evidence>
<evidence type="ECO:0000313" key="9">
    <source>
        <dbReference type="EMBL" id="ONI60232.1"/>
    </source>
</evidence>